<dbReference type="EMBL" id="SMNA01000007">
    <property type="protein sequence ID" value="TDE91673.1"/>
    <property type="molecule type" value="Genomic_DNA"/>
</dbReference>
<dbReference type="Gene3D" id="2.60.120.10">
    <property type="entry name" value="Jelly Rolls"/>
    <property type="match status" value="1"/>
</dbReference>
<dbReference type="InterPro" id="IPR011051">
    <property type="entry name" value="RmlC_Cupin_sf"/>
</dbReference>
<dbReference type="SUPFAM" id="SSF51182">
    <property type="entry name" value="RmlC-like cupins"/>
    <property type="match status" value="1"/>
</dbReference>
<evidence type="ECO:0000313" key="3">
    <source>
        <dbReference type="Proteomes" id="UP000504882"/>
    </source>
</evidence>
<reference evidence="2 3" key="1">
    <citation type="submission" date="2019-03" db="EMBL/GenBank/DDBJ databases">
        <title>Genomic features of bacteria from cold environments.</title>
        <authorList>
            <person name="Shen L."/>
        </authorList>
    </citation>
    <scope>NUCLEOTIDE SEQUENCE [LARGE SCALE GENOMIC DNA]</scope>
    <source>
        <strain evidence="3">T3246-1</strain>
    </source>
</reference>
<feature type="domain" description="Cupin type-2" evidence="1">
    <location>
        <begin position="38"/>
        <end position="102"/>
    </location>
</feature>
<dbReference type="Pfam" id="PF07883">
    <property type="entry name" value="Cupin_2"/>
    <property type="match status" value="1"/>
</dbReference>
<sequence>MRRFELPRRVIDAFASAGVQMDLLPYVAGASRAEVRVALIEPGGTIGRHRATRSQAFAVVAGEGEVAAADEVRHPLQAGHVVVWEAGELHQSWATTAMTVVIVETDGRIETTEHHREL</sequence>
<keyword evidence="3" id="KW-1185">Reference proteome</keyword>
<gene>
    <name evidence="2" type="ORF">EXU48_16195</name>
</gene>
<comment type="caution">
    <text evidence="2">The sequence shown here is derived from an EMBL/GenBank/DDBJ whole genome shotgun (WGS) entry which is preliminary data.</text>
</comment>
<dbReference type="Proteomes" id="UP000504882">
    <property type="component" value="Unassembled WGS sequence"/>
</dbReference>
<dbReference type="InterPro" id="IPR013096">
    <property type="entry name" value="Cupin_2"/>
</dbReference>
<evidence type="ECO:0000259" key="1">
    <source>
        <dbReference type="Pfam" id="PF07883"/>
    </source>
</evidence>
<dbReference type="InterPro" id="IPR014710">
    <property type="entry name" value="RmlC-like_jellyroll"/>
</dbReference>
<accession>A0ABY2E169</accession>
<evidence type="ECO:0000313" key="2">
    <source>
        <dbReference type="EMBL" id="TDE91673.1"/>
    </source>
</evidence>
<dbReference type="RefSeq" id="WP_133108707.1">
    <property type="nucleotide sequence ID" value="NZ_SMNA01000007.1"/>
</dbReference>
<name>A0ABY2E169_9MICO</name>
<protein>
    <submittedName>
        <fullName evidence="2">Cupin domain-containing protein</fullName>
    </submittedName>
</protein>
<organism evidence="2 3">
    <name type="scientific">Occultella glacieicola</name>
    <dbReference type="NCBI Taxonomy" id="2518684"/>
    <lineage>
        <taxon>Bacteria</taxon>
        <taxon>Bacillati</taxon>
        <taxon>Actinomycetota</taxon>
        <taxon>Actinomycetes</taxon>
        <taxon>Micrococcales</taxon>
        <taxon>Ruaniaceae</taxon>
        <taxon>Occultella</taxon>
    </lineage>
</organism>
<proteinExistence type="predicted"/>